<dbReference type="PANTHER" id="PTHR23275">
    <property type="entry name" value="CABRIOLET.-RELATED"/>
    <property type="match status" value="1"/>
</dbReference>
<dbReference type="HOGENOM" id="CLU_480174_0_0_1"/>
<evidence type="ECO:0000313" key="2">
    <source>
        <dbReference type="Proteomes" id="UP000001548"/>
    </source>
</evidence>
<dbReference type="OMA" id="TGCQYCV"/>
<protein>
    <submittedName>
        <fullName evidence="1">High cysteine membrane protein Group 2</fullName>
    </submittedName>
</protein>
<dbReference type="KEGG" id="gla:GL50803_0015475"/>
<comment type="caution">
    <text evidence="1">The sequence shown here is derived from an EMBL/GenBank/DDBJ whole genome shotgun (WGS) entry which is preliminary data.</text>
</comment>
<evidence type="ECO:0000313" key="1">
    <source>
        <dbReference type="EMBL" id="KAE8305438.1"/>
    </source>
</evidence>
<dbReference type="InterPro" id="IPR009030">
    <property type="entry name" value="Growth_fac_rcpt_cys_sf"/>
</dbReference>
<dbReference type="SUPFAM" id="SSF57184">
    <property type="entry name" value="Growth factor receptor domain"/>
    <property type="match status" value="3"/>
</dbReference>
<dbReference type="SMART" id="SM00261">
    <property type="entry name" value="FU"/>
    <property type="match status" value="4"/>
</dbReference>
<reference evidence="1 2" key="1">
    <citation type="journal article" date="2007" name="Science">
        <title>Genomic minimalism in the early diverging intestinal parasite Giardia lamblia.</title>
        <authorList>
            <person name="Morrison H.G."/>
            <person name="McArthur A.G."/>
            <person name="Gillin F.D."/>
            <person name="Aley S.B."/>
            <person name="Adam R.D."/>
            <person name="Olsen G.J."/>
            <person name="Best A.A."/>
            <person name="Cande W.Z."/>
            <person name="Chen F."/>
            <person name="Cipriano M.J."/>
            <person name="Davids B.J."/>
            <person name="Dawson S.C."/>
            <person name="Elmendorf H.G."/>
            <person name="Hehl A.B."/>
            <person name="Holder M.E."/>
            <person name="Huse S.M."/>
            <person name="Kim U.U."/>
            <person name="Lasek-Nesselquist E."/>
            <person name="Manning G."/>
            <person name="Nigam A."/>
            <person name="Nixon J.E."/>
            <person name="Palm D."/>
            <person name="Passamaneck N.E."/>
            <person name="Prabhu A."/>
            <person name="Reich C.I."/>
            <person name="Reiner D.S."/>
            <person name="Samuelson J."/>
            <person name="Svard S.G."/>
            <person name="Sogin M.L."/>
        </authorList>
    </citation>
    <scope>NUCLEOTIDE SEQUENCE [LARGE SCALE GENOMIC DNA]</scope>
    <source>
        <strain evidence="1 2">WB C6</strain>
    </source>
</reference>
<proteinExistence type="predicted"/>
<dbReference type="RefSeq" id="XP_001708827.1">
    <property type="nucleotide sequence ID" value="XM_001708775.1"/>
</dbReference>
<dbReference type="InterPro" id="IPR000742">
    <property type="entry name" value="EGF"/>
</dbReference>
<dbReference type="VEuPathDB" id="GiardiaDB:GL50803_15475"/>
<dbReference type="AlphaFoldDB" id="A8B7K5"/>
<dbReference type="Proteomes" id="UP000001548">
    <property type="component" value="Unassembled WGS sequence"/>
</dbReference>
<accession>A8B7K5</accession>
<gene>
    <name evidence="1" type="ORF">GL50803_0015475</name>
</gene>
<sequence length="568" mass="62608">MGLPPQRELLLATGGDTRDVYDCLPAKCEDFVVNCTKCTCLSFPTDPDVCSKTPGPGLLPCFYYRDSFTVECTECAYRSFLDFAGGCSLCEEYINNCDSCIQLKDQTIVCNTCEYSYAVGRLDGSKCINCRIQIPNCLECSFSKAQLVYNCNKCIDNYVVIHDGSCVFCEDIFPDCEECKMEGSEPRCIKCRFGYGLIEKTAAVSTTDVCEFCHNVIPNCTVCAFETKDKVTCLACNEGLQMIAKNSCSNCTEIDPYCTMCVSSPNPTCTVCKSGMTFVDGKCRSCLAISGGCKSCVYGLKPYCTECISGFYLINPGTGATCVLCATVVEKCAECSLNDGTITCFACKNGYYLAKNNKCEKLQSNPKRCKQYHIDSCSACMDGYVLVNRTCVFCRAYLLGCTKCTISRDSDIECTECIVGYYLKNGECVACSRVVPNCRTCVPASGALSTQEIVCTSCAITYYLNNTHNTCELTIPNCVYFFKEESSVQCQTCLDGYQLNIDSHGNSSCVLVAQEKTELWLYMWMMFVLFSGLMLLAFLSTCFKKVLVAKEQSRPSSTCDSVSKDKRC</sequence>
<organism evidence="1 2">
    <name type="scientific">Giardia intestinalis (strain ATCC 50803 / WB clone C6)</name>
    <name type="common">Giardia lamblia</name>
    <dbReference type="NCBI Taxonomy" id="184922"/>
    <lineage>
        <taxon>Eukaryota</taxon>
        <taxon>Metamonada</taxon>
        <taxon>Diplomonadida</taxon>
        <taxon>Hexamitidae</taxon>
        <taxon>Giardiinae</taxon>
        <taxon>Giardia</taxon>
    </lineage>
</organism>
<dbReference type="InterPro" id="IPR052798">
    <property type="entry name" value="Giardia_VSA"/>
</dbReference>
<name>A8B7K5_GIAIC</name>
<keyword evidence="2" id="KW-1185">Reference proteome</keyword>
<dbReference type="InterPro" id="IPR006212">
    <property type="entry name" value="Furin_repeat"/>
</dbReference>
<dbReference type="PANTHER" id="PTHR23275:SF102">
    <property type="entry name" value="CHROMOSOME UNDETERMINED SCAFFOLD_170, WHOLE GENOME SHOTGUN SEQUENCE"/>
    <property type="match status" value="1"/>
</dbReference>
<dbReference type="GeneID" id="5701736"/>
<dbReference type="SMART" id="SM00181">
    <property type="entry name" value="EGF"/>
    <property type="match status" value="8"/>
</dbReference>
<dbReference type="EMBL" id="AACB03000001">
    <property type="protein sequence ID" value="KAE8305438.1"/>
    <property type="molecule type" value="Genomic_DNA"/>
</dbReference>